<dbReference type="PANTHER" id="PTHR10013">
    <property type="entry name" value="GENERAL VESICULAR TRANSPORT FACTOR P115"/>
    <property type="match status" value="1"/>
</dbReference>
<comment type="caution">
    <text evidence="3">The sequence shown here is derived from an EMBL/GenBank/DDBJ whole genome shotgun (WGS) entry which is preliminary data.</text>
</comment>
<sequence>MAEMEDIDDNELTDNRNDDDPMLASMFDSQFVNFIKSLEGGIRDSIVQTYSHPKSNVSVVLAELEQKKDENDRDYIKRLKLFVEKQCSEIQDLLNRNATLAEDLANTDGGGSADTEPRLNNGSERVQIATLRRDLQEVSQWLEMLKTENSNIQNEALSYKNLAEKMETDLKSLSDAYNSLEQANYSLEMEVRVLKSGETNTCNSSLIPN</sequence>
<reference evidence="3" key="1">
    <citation type="journal article" date="2017" name="Nature">
        <title>The sunflower genome provides insights into oil metabolism, flowering and Asterid evolution.</title>
        <authorList>
            <person name="Badouin H."/>
            <person name="Gouzy J."/>
            <person name="Grassa C.J."/>
            <person name="Murat F."/>
            <person name="Staton S.E."/>
            <person name="Cottret L."/>
            <person name="Lelandais-Briere C."/>
            <person name="Owens G.L."/>
            <person name="Carrere S."/>
            <person name="Mayjonade B."/>
            <person name="Legrand L."/>
            <person name="Gill N."/>
            <person name="Kane N.C."/>
            <person name="Bowers J.E."/>
            <person name="Hubner S."/>
            <person name="Bellec A."/>
            <person name="Berard A."/>
            <person name="Berges H."/>
            <person name="Blanchet N."/>
            <person name="Boniface M.C."/>
            <person name="Brunel D."/>
            <person name="Catrice O."/>
            <person name="Chaidir N."/>
            <person name="Claudel C."/>
            <person name="Donnadieu C."/>
            <person name="Faraut T."/>
            <person name="Fievet G."/>
            <person name="Helmstetter N."/>
            <person name="King M."/>
            <person name="Knapp S.J."/>
            <person name="Lai Z."/>
            <person name="Le Paslier M.C."/>
            <person name="Lippi Y."/>
            <person name="Lorenzon L."/>
            <person name="Mandel J.R."/>
            <person name="Marage G."/>
            <person name="Marchand G."/>
            <person name="Marquand E."/>
            <person name="Bret-Mestries E."/>
            <person name="Morien E."/>
            <person name="Nambeesan S."/>
            <person name="Nguyen T."/>
            <person name="Pegot-Espagnet P."/>
            <person name="Pouilly N."/>
            <person name="Raftis F."/>
            <person name="Sallet E."/>
            <person name="Schiex T."/>
            <person name="Thomas J."/>
            <person name="Vandecasteele C."/>
            <person name="Vares D."/>
            <person name="Vear F."/>
            <person name="Vautrin S."/>
            <person name="Crespi M."/>
            <person name="Mangin B."/>
            <person name="Burke J.M."/>
            <person name="Salse J."/>
            <person name="Munos S."/>
            <person name="Vincourt P."/>
            <person name="Rieseberg L.H."/>
            <person name="Langlade N.B."/>
        </authorList>
    </citation>
    <scope>NUCLEOTIDE SEQUENCE</scope>
    <source>
        <tissue evidence="3">Leaves</tissue>
    </source>
</reference>
<keyword evidence="1" id="KW-0175">Coiled coil</keyword>
<dbReference type="GO" id="GO:0048193">
    <property type="term" value="P:Golgi vesicle transport"/>
    <property type="evidence" value="ECO:0007669"/>
    <property type="project" value="InterPro"/>
</dbReference>
<feature type="compositionally biased region" description="Acidic residues" evidence="2">
    <location>
        <begin position="1"/>
        <end position="12"/>
    </location>
</feature>
<dbReference type="InterPro" id="IPR024095">
    <property type="entry name" value="Vesicle_P115"/>
</dbReference>
<evidence type="ECO:0000256" key="2">
    <source>
        <dbReference type="SAM" id="MobiDB-lite"/>
    </source>
</evidence>
<dbReference type="Proteomes" id="UP000215914">
    <property type="component" value="Unassembled WGS sequence"/>
</dbReference>
<feature type="region of interest" description="Disordered" evidence="2">
    <location>
        <begin position="1"/>
        <end position="21"/>
    </location>
</feature>
<reference evidence="3" key="2">
    <citation type="submission" date="2020-06" db="EMBL/GenBank/DDBJ databases">
        <title>Helianthus annuus Genome sequencing and assembly Release 2.</title>
        <authorList>
            <person name="Gouzy J."/>
            <person name="Langlade N."/>
            <person name="Munos S."/>
        </authorList>
    </citation>
    <scope>NUCLEOTIDE SEQUENCE</scope>
    <source>
        <tissue evidence="3">Leaves</tissue>
    </source>
</reference>
<name>A0A9K3HQ96_HELAN</name>
<organism evidence="3 4">
    <name type="scientific">Helianthus annuus</name>
    <name type="common">Common sunflower</name>
    <dbReference type="NCBI Taxonomy" id="4232"/>
    <lineage>
        <taxon>Eukaryota</taxon>
        <taxon>Viridiplantae</taxon>
        <taxon>Streptophyta</taxon>
        <taxon>Embryophyta</taxon>
        <taxon>Tracheophyta</taxon>
        <taxon>Spermatophyta</taxon>
        <taxon>Magnoliopsida</taxon>
        <taxon>eudicotyledons</taxon>
        <taxon>Gunneridae</taxon>
        <taxon>Pentapetalae</taxon>
        <taxon>asterids</taxon>
        <taxon>campanulids</taxon>
        <taxon>Asterales</taxon>
        <taxon>Asteraceae</taxon>
        <taxon>Asteroideae</taxon>
        <taxon>Heliantheae alliance</taxon>
        <taxon>Heliantheae</taxon>
        <taxon>Helianthus</taxon>
    </lineage>
</organism>
<accession>A0A9K3HQ96</accession>
<dbReference type="Gramene" id="mRNA:HanXRQr2_Chr11g0495251">
    <property type="protein sequence ID" value="mRNA:HanXRQr2_Chr11g0495251"/>
    <property type="gene ID" value="HanXRQr2_Chr11g0495251"/>
</dbReference>
<dbReference type="EMBL" id="MNCJ02000326">
    <property type="protein sequence ID" value="KAF5782384.1"/>
    <property type="molecule type" value="Genomic_DNA"/>
</dbReference>
<proteinExistence type="predicted"/>
<evidence type="ECO:0000313" key="4">
    <source>
        <dbReference type="Proteomes" id="UP000215914"/>
    </source>
</evidence>
<evidence type="ECO:0000313" key="3">
    <source>
        <dbReference type="EMBL" id="KAF5782384.1"/>
    </source>
</evidence>
<dbReference type="PANTHER" id="PTHR10013:SF0">
    <property type="entry name" value="GENERAL VESICULAR TRANSPORT FACTOR P115"/>
    <property type="match status" value="1"/>
</dbReference>
<dbReference type="AlphaFoldDB" id="A0A9K3HQ96"/>
<evidence type="ECO:0000256" key="1">
    <source>
        <dbReference type="SAM" id="Coils"/>
    </source>
</evidence>
<keyword evidence="4" id="KW-1185">Reference proteome</keyword>
<gene>
    <name evidence="3" type="ORF">HanXRQr2_Chr11g0495251</name>
</gene>
<feature type="coiled-coil region" evidence="1">
    <location>
        <begin position="142"/>
        <end position="190"/>
    </location>
</feature>
<protein>
    <submittedName>
        <fullName evidence="3">Uncharacterized protein</fullName>
    </submittedName>
</protein>